<dbReference type="AlphaFoldDB" id="A0A8H4L1Y9"/>
<feature type="domain" description="BRCT" evidence="9">
    <location>
        <begin position="1"/>
        <end position="59"/>
    </location>
</feature>
<dbReference type="SUPFAM" id="SSF56112">
    <property type="entry name" value="Protein kinase-like (PK-like)"/>
    <property type="match status" value="1"/>
</dbReference>
<dbReference type="PROSITE" id="PS50172">
    <property type="entry name" value="BRCT"/>
    <property type="match status" value="1"/>
</dbReference>
<dbReference type="PROSITE" id="PS50011">
    <property type="entry name" value="PROTEIN_KINASE_DOM"/>
    <property type="match status" value="1"/>
</dbReference>
<reference evidence="10 11" key="1">
    <citation type="submission" date="2020-01" db="EMBL/GenBank/DDBJ databases">
        <title>Identification and distribution of gene clusters putatively required for synthesis of sphingolipid metabolism inhibitors in phylogenetically diverse species of the filamentous fungus Fusarium.</title>
        <authorList>
            <person name="Kim H.-S."/>
            <person name="Busman M."/>
            <person name="Brown D.W."/>
            <person name="Divon H."/>
            <person name="Uhlig S."/>
            <person name="Proctor R.H."/>
        </authorList>
    </citation>
    <scope>NUCLEOTIDE SEQUENCE [LARGE SCALE GENOMIC DNA]</scope>
    <source>
        <strain evidence="10 11">NRRL 20459</strain>
    </source>
</reference>
<dbReference type="GO" id="GO:0004674">
    <property type="term" value="F:protein serine/threonine kinase activity"/>
    <property type="evidence" value="ECO:0007669"/>
    <property type="project" value="UniProtKB-KW"/>
</dbReference>
<evidence type="ECO:0000256" key="7">
    <source>
        <dbReference type="SAM" id="MobiDB-lite"/>
    </source>
</evidence>
<evidence type="ECO:0000259" key="8">
    <source>
        <dbReference type="PROSITE" id="PS50011"/>
    </source>
</evidence>
<protein>
    <submittedName>
        <fullName evidence="10">CMGC CLK kinase</fullName>
    </submittedName>
</protein>
<name>A0A8H4L1Y9_9HYPO</name>
<evidence type="ECO:0000256" key="3">
    <source>
        <dbReference type="ARBA" id="ARBA00022741"/>
    </source>
</evidence>
<evidence type="ECO:0000256" key="2">
    <source>
        <dbReference type="ARBA" id="ARBA00022679"/>
    </source>
</evidence>
<dbReference type="Proteomes" id="UP000554235">
    <property type="component" value="Unassembled WGS sequence"/>
</dbReference>
<feature type="binding site" evidence="6">
    <location>
        <position position="239"/>
    </location>
    <ligand>
        <name>ATP</name>
        <dbReference type="ChEBI" id="CHEBI:30616"/>
    </ligand>
</feature>
<dbReference type="EMBL" id="JAADYS010002125">
    <property type="protein sequence ID" value="KAF4459643.1"/>
    <property type="molecule type" value="Genomic_DNA"/>
</dbReference>
<evidence type="ECO:0000256" key="5">
    <source>
        <dbReference type="ARBA" id="ARBA00022840"/>
    </source>
</evidence>
<dbReference type="InterPro" id="IPR051175">
    <property type="entry name" value="CLK_kinases"/>
</dbReference>
<keyword evidence="4 10" id="KW-0418">Kinase</keyword>
<evidence type="ECO:0000259" key="9">
    <source>
        <dbReference type="PROSITE" id="PS50172"/>
    </source>
</evidence>
<dbReference type="GO" id="GO:0005634">
    <property type="term" value="C:nucleus"/>
    <property type="evidence" value="ECO:0007669"/>
    <property type="project" value="TreeGrafter"/>
</dbReference>
<dbReference type="PROSITE" id="PS00107">
    <property type="entry name" value="PROTEIN_KINASE_ATP"/>
    <property type="match status" value="1"/>
</dbReference>
<dbReference type="Gene3D" id="3.30.200.20">
    <property type="entry name" value="Phosphorylase Kinase, domain 1"/>
    <property type="match status" value="1"/>
</dbReference>
<keyword evidence="2" id="KW-0808">Transferase</keyword>
<feature type="region of interest" description="Disordered" evidence="7">
    <location>
        <begin position="64"/>
        <end position="89"/>
    </location>
</feature>
<proteinExistence type="predicted"/>
<keyword evidence="11" id="KW-1185">Reference proteome</keyword>
<dbReference type="PANTHER" id="PTHR45646:SF11">
    <property type="entry name" value="SERINE_THREONINE-PROTEIN KINASE DOA"/>
    <property type="match status" value="1"/>
</dbReference>
<evidence type="ECO:0000256" key="1">
    <source>
        <dbReference type="ARBA" id="ARBA00022527"/>
    </source>
</evidence>
<dbReference type="InterPro" id="IPR000719">
    <property type="entry name" value="Prot_kinase_dom"/>
</dbReference>
<accession>A0A8H4L1Y9</accession>
<evidence type="ECO:0000313" key="11">
    <source>
        <dbReference type="Proteomes" id="UP000554235"/>
    </source>
</evidence>
<keyword evidence="1" id="KW-0723">Serine/threonine-protein kinase</keyword>
<gene>
    <name evidence="10" type="ORF">FALBO_13594</name>
</gene>
<feature type="compositionally biased region" description="Polar residues" evidence="7">
    <location>
        <begin position="68"/>
        <end position="82"/>
    </location>
</feature>
<dbReference type="GO" id="GO:0043484">
    <property type="term" value="P:regulation of RNA splicing"/>
    <property type="evidence" value="ECO:0007669"/>
    <property type="project" value="TreeGrafter"/>
</dbReference>
<dbReference type="GO" id="GO:0005524">
    <property type="term" value="F:ATP binding"/>
    <property type="evidence" value="ECO:0007669"/>
    <property type="project" value="UniProtKB-UniRule"/>
</dbReference>
<dbReference type="PANTHER" id="PTHR45646">
    <property type="entry name" value="SERINE/THREONINE-PROTEIN KINASE DOA-RELATED"/>
    <property type="match status" value="1"/>
</dbReference>
<sequence>MIRKLGGKITRSTVKKPPTDLVWAHAATGQDASKVEEPEQVRYLRAKGVEIHGPEWLLDLQKNKKGENSNAKSLRSIVQTESSIRKPSRQNIPVSLSLADGTKVRARGGQRCSRPVRTDSTLNIIIRDTLKSNSQDKEATAVVKRDPTRQHAPAKAQNRSVEHLKVLGIYTTPLYSPKKAGEVYIRRIPAPHCDDEDRNCVVIPGVDSRRQFVKLLGQGGFGRVIAAHDREHKKLVAIKVMQPGQIFRDAARSELRVLETLKLNDEENHNRCIHLRTCF</sequence>
<evidence type="ECO:0000256" key="6">
    <source>
        <dbReference type="PROSITE-ProRule" id="PRU10141"/>
    </source>
</evidence>
<keyword evidence="3 6" id="KW-0547">Nucleotide-binding</keyword>
<dbReference type="InterPro" id="IPR001357">
    <property type="entry name" value="BRCT_dom"/>
</dbReference>
<feature type="non-terminal residue" evidence="10">
    <location>
        <position position="1"/>
    </location>
</feature>
<evidence type="ECO:0000256" key="4">
    <source>
        <dbReference type="ARBA" id="ARBA00022777"/>
    </source>
</evidence>
<feature type="domain" description="Protein kinase" evidence="8">
    <location>
        <begin position="210"/>
        <end position="279"/>
    </location>
</feature>
<dbReference type="InterPro" id="IPR017441">
    <property type="entry name" value="Protein_kinase_ATP_BS"/>
</dbReference>
<evidence type="ECO:0000313" key="10">
    <source>
        <dbReference type="EMBL" id="KAF4459643.1"/>
    </source>
</evidence>
<dbReference type="OrthoDB" id="283111at2759"/>
<organism evidence="10 11">
    <name type="scientific">Fusarium albosuccineum</name>
    <dbReference type="NCBI Taxonomy" id="1237068"/>
    <lineage>
        <taxon>Eukaryota</taxon>
        <taxon>Fungi</taxon>
        <taxon>Dikarya</taxon>
        <taxon>Ascomycota</taxon>
        <taxon>Pezizomycotina</taxon>
        <taxon>Sordariomycetes</taxon>
        <taxon>Hypocreomycetidae</taxon>
        <taxon>Hypocreales</taxon>
        <taxon>Nectriaceae</taxon>
        <taxon>Fusarium</taxon>
        <taxon>Fusarium decemcellulare species complex</taxon>
    </lineage>
</organism>
<keyword evidence="5 6" id="KW-0067">ATP-binding</keyword>
<comment type="caution">
    <text evidence="10">The sequence shown here is derived from an EMBL/GenBank/DDBJ whole genome shotgun (WGS) entry which is preliminary data.</text>
</comment>
<dbReference type="InterPro" id="IPR011009">
    <property type="entry name" value="Kinase-like_dom_sf"/>
</dbReference>